<feature type="transmembrane region" description="Helical" evidence="17">
    <location>
        <begin position="113"/>
        <end position="136"/>
    </location>
</feature>
<evidence type="ECO:0000313" key="19">
    <source>
        <dbReference type="EMBL" id="MBL0848745.1"/>
    </source>
</evidence>
<dbReference type="Gene3D" id="3.40.50.300">
    <property type="entry name" value="P-loop containing nucleotide triphosphate hydrolases"/>
    <property type="match status" value="1"/>
</dbReference>
<comment type="function">
    <text evidence="14">Essential cell division protein that coordinates cell division and chromosome segregation. The N-terminus is involved in assembly of the cell-division machinery. The C-terminus functions as a DNA motor that moves dsDNA in an ATP-dependent manner towards the dif recombination site, which is located within the replication terminus region. Translocation stops specifically at Xer-dif sites, where FtsK interacts with the Xer recombinase, allowing activation of chromosome unlinking by recombination. FtsK orienting polar sequences (KOPS) guide the direction of DNA translocation. FtsK can remove proteins from DNA as it translocates, but translocation stops specifically at XerCD-dif site, thereby preventing removal of XerC and XerD from dif.</text>
</comment>
<dbReference type="SUPFAM" id="SSF52540">
    <property type="entry name" value="P-loop containing nucleoside triphosphate hydrolases"/>
    <property type="match status" value="1"/>
</dbReference>
<dbReference type="Pfam" id="PF13491">
    <property type="entry name" value="FtsK_4TM"/>
    <property type="match status" value="1"/>
</dbReference>
<name>A0A937ABL2_9HYPH</name>
<feature type="transmembrane region" description="Helical" evidence="17">
    <location>
        <begin position="26"/>
        <end position="46"/>
    </location>
</feature>
<evidence type="ECO:0000256" key="14">
    <source>
        <dbReference type="ARBA" id="ARBA00024784"/>
    </source>
</evidence>
<evidence type="ECO:0000256" key="17">
    <source>
        <dbReference type="SAM" id="Phobius"/>
    </source>
</evidence>
<dbReference type="Pfam" id="PF17854">
    <property type="entry name" value="FtsK_alpha"/>
    <property type="match status" value="1"/>
</dbReference>
<feature type="binding site" evidence="16">
    <location>
        <begin position="465"/>
        <end position="472"/>
    </location>
    <ligand>
        <name>ATP</name>
        <dbReference type="ChEBI" id="CHEBI:30616"/>
    </ligand>
</feature>
<keyword evidence="11" id="KW-0238">DNA-binding</keyword>
<evidence type="ECO:0000259" key="18">
    <source>
        <dbReference type="PROSITE" id="PS50901"/>
    </source>
</evidence>
<dbReference type="SMART" id="SM00843">
    <property type="entry name" value="Ftsk_gamma"/>
    <property type="match status" value="1"/>
</dbReference>
<evidence type="ECO:0000256" key="1">
    <source>
        <dbReference type="ARBA" id="ARBA00004651"/>
    </source>
</evidence>
<accession>A0A937ABL2</accession>
<evidence type="ECO:0000256" key="12">
    <source>
        <dbReference type="ARBA" id="ARBA00023136"/>
    </source>
</evidence>
<evidence type="ECO:0000256" key="13">
    <source>
        <dbReference type="ARBA" id="ARBA00023306"/>
    </source>
</evidence>
<reference evidence="19" key="1">
    <citation type="submission" date="2019-02" db="EMBL/GenBank/DDBJ databases">
        <title>A novel Candidatus Liberibacter species associated with the New Zealand native fuchsia psyllid, Ctenarytaina fuchsiae.</title>
        <authorList>
            <person name="Thompson S.M."/>
            <person name="Jorgensen N."/>
            <person name="David C."/>
            <person name="Bulman S.R."/>
            <person name="Smith G.R."/>
        </authorList>
    </citation>
    <scope>NUCLEOTIDE SEQUENCE</scope>
    <source>
        <strain evidence="19">Oxford</strain>
    </source>
</reference>
<evidence type="ECO:0000256" key="15">
    <source>
        <dbReference type="ARBA" id="ARBA00025923"/>
    </source>
</evidence>
<evidence type="ECO:0000256" key="16">
    <source>
        <dbReference type="PROSITE-ProRule" id="PRU00289"/>
    </source>
</evidence>
<dbReference type="Gene3D" id="3.30.980.40">
    <property type="match status" value="1"/>
</dbReference>
<evidence type="ECO:0000256" key="9">
    <source>
        <dbReference type="ARBA" id="ARBA00022840"/>
    </source>
</evidence>
<feature type="transmembrane region" description="Helical" evidence="17">
    <location>
        <begin position="168"/>
        <end position="191"/>
    </location>
</feature>
<dbReference type="InterPro" id="IPR036390">
    <property type="entry name" value="WH_DNA-bd_sf"/>
</dbReference>
<dbReference type="InterPro" id="IPR025199">
    <property type="entry name" value="FtsK_4TM"/>
</dbReference>
<feature type="domain" description="FtsK" evidence="18">
    <location>
        <begin position="448"/>
        <end position="667"/>
    </location>
</feature>
<feature type="transmembrane region" description="Helical" evidence="17">
    <location>
        <begin position="142"/>
        <end position="161"/>
    </location>
</feature>
<evidence type="ECO:0000256" key="10">
    <source>
        <dbReference type="ARBA" id="ARBA00022989"/>
    </source>
</evidence>
<evidence type="ECO:0000256" key="2">
    <source>
        <dbReference type="ARBA" id="ARBA00006474"/>
    </source>
</evidence>
<dbReference type="PANTHER" id="PTHR22683:SF41">
    <property type="entry name" value="DNA TRANSLOCASE FTSK"/>
    <property type="match status" value="1"/>
</dbReference>
<evidence type="ECO:0000256" key="4">
    <source>
        <dbReference type="ARBA" id="ARBA00022475"/>
    </source>
</evidence>
<organism evidence="19 20">
    <name type="scientific">Candidatus Liberibacter ctenarytainae</name>
    <dbReference type="NCBI Taxonomy" id="2020335"/>
    <lineage>
        <taxon>Bacteria</taxon>
        <taxon>Pseudomonadati</taxon>
        <taxon>Pseudomonadota</taxon>
        <taxon>Alphaproteobacteria</taxon>
        <taxon>Hyphomicrobiales</taxon>
        <taxon>Rhizobiaceae</taxon>
        <taxon>Liberibacter</taxon>
    </lineage>
</organism>
<dbReference type="AlphaFoldDB" id="A0A937ABL2"/>
<dbReference type="InterPro" id="IPR027417">
    <property type="entry name" value="P-loop_NTPase"/>
</dbReference>
<comment type="subunit">
    <text evidence="15">Homohexamer. Forms a ring that surrounds DNA.</text>
</comment>
<dbReference type="InterPro" id="IPR003593">
    <property type="entry name" value="AAA+_ATPase"/>
</dbReference>
<keyword evidence="12 17" id="KW-0472">Membrane</keyword>
<dbReference type="GO" id="GO:0005524">
    <property type="term" value="F:ATP binding"/>
    <property type="evidence" value="ECO:0007669"/>
    <property type="project" value="UniProtKB-UniRule"/>
</dbReference>
<dbReference type="GO" id="GO:0003677">
    <property type="term" value="F:DNA binding"/>
    <property type="evidence" value="ECO:0007669"/>
    <property type="project" value="UniProtKB-KW"/>
</dbReference>
<evidence type="ECO:0000256" key="3">
    <source>
        <dbReference type="ARBA" id="ARBA00020887"/>
    </source>
</evidence>
<comment type="similarity">
    <text evidence="2">Belongs to the FtsK/SpoIIIE/SftA family.</text>
</comment>
<proteinExistence type="inferred from homology"/>
<dbReference type="Gene3D" id="1.10.10.10">
    <property type="entry name" value="Winged helix-like DNA-binding domain superfamily/Winged helix DNA-binding domain"/>
    <property type="match status" value="1"/>
</dbReference>
<dbReference type="CDD" id="cd01127">
    <property type="entry name" value="TrwB_TraG_TraD_VirD4"/>
    <property type="match status" value="1"/>
</dbReference>
<keyword evidence="10 17" id="KW-1133">Transmembrane helix</keyword>
<keyword evidence="13" id="KW-0131">Cell cycle</keyword>
<evidence type="ECO:0000256" key="6">
    <source>
        <dbReference type="ARBA" id="ARBA00022692"/>
    </source>
</evidence>
<dbReference type="GO" id="GO:0005886">
    <property type="term" value="C:plasma membrane"/>
    <property type="evidence" value="ECO:0007669"/>
    <property type="project" value="UniProtKB-SubCell"/>
</dbReference>
<keyword evidence="5" id="KW-0132">Cell division</keyword>
<sequence>MLGNTSVIIDDRNRTFFSLSWFKRRLKAVCGLILIFTLMAIILSLATWDVYDPSFSYITLNPPKNLLGYGGAIFSDIAMQCFGLASVLCLPPPFMWSLACLLGKDINFFSKRFSAWIANFFISSAFFASFSPSLFWPINNGFGGIIGDVIIRLPVLFVEGYSTEIGFFLFRAVLFFFMIFLVLFASGTIFYGGHNLPYSTEDHLEFSQKNRFEYSKKCSEPSNFQYIMNLLKAWIISIFKYGGFLSFMQKDFSSHSSGKRIEPTLDMSFSDKEDSRTRVQSQIDEMLNIDNFQNIDNILQSDVQSPSSSTFVLPSKAMLSRPKSFVCNSNLSPETMQRNASVLTSVLGDFGVQGEIVNVLPGPVITLYELEPAPGIKSSRIIGLADDIARSMSAISARVSVIPGRNAIGIELPNEARETVVLRDLILSNVFEGNKANLAINLGKSIEGVPIVADLSKMPHLLIAGTTGSGKSVAINTMILSLLYRLRPDQCRLIMIDPKMLELSVYDGIPNLLAPVVTDSKKAVATLKWLVCEMEERYRKMSKLGVRNIDGFNLKIAQFRSKEISMNRTVQTGFDRKTGEAIYETECLDLQHMPYIVVVIDEMADLMMVARKDIEAAVQRLAQMARAAGIHVVMATQRPSVDVITGTIKANFPTRISFQVSSKIDSRTILGEQGAEQLLGQGDMLYMTGAGRIQRIHGPFVSDREVEMVVSHLKKQGKADYIDIGDKFMKGDGVNILKNPTISGSDDLYEQAVEIILRDKKASISYIQRRLGIGYNRAASIIESMEEKGVIGPASSTGKREILLSSTEELLEQ</sequence>
<dbReference type="PROSITE" id="PS50901">
    <property type="entry name" value="FTSK"/>
    <property type="match status" value="1"/>
</dbReference>
<dbReference type="SMART" id="SM00382">
    <property type="entry name" value="AAA"/>
    <property type="match status" value="1"/>
</dbReference>
<evidence type="ECO:0000256" key="5">
    <source>
        <dbReference type="ARBA" id="ARBA00022618"/>
    </source>
</evidence>
<keyword evidence="6 17" id="KW-0812">Transmembrane</keyword>
<keyword evidence="8" id="KW-0159">Chromosome partition</keyword>
<dbReference type="InterPro" id="IPR018541">
    <property type="entry name" value="Ftsk_gamma"/>
</dbReference>
<dbReference type="Pfam" id="PF01580">
    <property type="entry name" value="FtsK_SpoIIIE"/>
    <property type="match status" value="1"/>
</dbReference>
<dbReference type="SUPFAM" id="SSF46785">
    <property type="entry name" value="Winged helix' DNA-binding domain"/>
    <property type="match status" value="1"/>
</dbReference>
<dbReference type="GO" id="GO:0051301">
    <property type="term" value="P:cell division"/>
    <property type="evidence" value="ECO:0007669"/>
    <property type="project" value="UniProtKB-KW"/>
</dbReference>
<evidence type="ECO:0000256" key="7">
    <source>
        <dbReference type="ARBA" id="ARBA00022741"/>
    </source>
</evidence>
<dbReference type="Proteomes" id="UP000736856">
    <property type="component" value="Unassembled WGS sequence"/>
</dbReference>
<dbReference type="EMBL" id="SEOL01000001">
    <property type="protein sequence ID" value="MBL0848745.1"/>
    <property type="molecule type" value="Genomic_DNA"/>
</dbReference>
<evidence type="ECO:0000313" key="20">
    <source>
        <dbReference type="Proteomes" id="UP000736856"/>
    </source>
</evidence>
<comment type="caution">
    <text evidence="19">The sequence shown here is derived from an EMBL/GenBank/DDBJ whole genome shotgun (WGS) entry which is preliminary data.</text>
</comment>
<dbReference type="InterPro" id="IPR002543">
    <property type="entry name" value="FtsK_dom"/>
</dbReference>
<dbReference type="GO" id="GO:0007059">
    <property type="term" value="P:chromosome segregation"/>
    <property type="evidence" value="ECO:0007669"/>
    <property type="project" value="UniProtKB-KW"/>
</dbReference>
<gene>
    <name evidence="19" type="ORF">EU981_01385</name>
</gene>
<feature type="transmembrane region" description="Helical" evidence="17">
    <location>
        <begin position="66"/>
        <end position="92"/>
    </location>
</feature>
<keyword evidence="7 16" id="KW-0547">Nucleotide-binding</keyword>
<keyword evidence="9 16" id="KW-0067">ATP-binding</keyword>
<dbReference type="InterPro" id="IPR041027">
    <property type="entry name" value="FtsK_alpha"/>
</dbReference>
<dbReference type="InterPro" id="IPR036388">
    <property type="entry name" value="WH-like_DNA-bd_sf"/>
</dbReference>
<comment type="subcellular location">
    <subcellularLocation>
        <location evidence="1">Cell membrane</location>
        <topology evidence="1">Multi-pass membrane protein</topology>
    </subcellularLocation>
</comment>
<dbReference type="Pfam" id="PF09397">
    <property type="entry name" value="FtsK_gamma"/>
    <property type="match status" value="1"/>
</dbReference>
<dbReference type="InterPro" id="IPR050206">
    <property type="entry name" value="FtsK/SpoIIIE/SftA"/>
</dbReference>
<evidence type="ECO:0000256" key="8">
    <source>
        <dbReference type="ARBA" id="ARBA00022829"/>
    </source>
</evidence>
<dbReference type="PANTHER" id="PTHR22683">
    <property type="entry name" value="SPORULATION PROTEIN RELATED"/>
    <property type="match status" value="1"/>
</dbReference>
<keyword evidence="4" id="KW-1003">Cell membrane</keyword>
<protein>
    <recommendedName>
        <fullName evidence="3">DNA translocase FtsK</fullName>
    </recommendedName>
</protein>
<evidence type="ECO:0000256" key="11">
    <source>
        <dbReference type="ARBA" id="ARBA00023125"/>
    </source>
</evidence>